<comment type="caution">
    <text evidence="2">The sequence shown here is derived from an EMBL/GenBank/DDBJ whole genome shotgun (WGS) entry which is preliminary data.</text>
</comment>
<keyword evidence="3" id="KW-1185">Reference proteome</keyword>
<dbReference type="EMBL" id="JAPWTJ010000785">
    <property type="protein sequence ID" value="KAJ8975661.1"/>
    <property type="molecule type" value="Genomic_DNA"/>
</dbReference>
<proteinExistence type="predicted"/>
<organism evidence="2 3">
    <name type="scientific">Molorchus minor</name>
    <dbReference type="NCBI Taxonomy" id="1323400"/>
    <lineage>
        <taxon>Eukaryota</taxon>
        <taxon>Metazoa</taxon>
        <taxon>Ecdysozoa</taxon>
        <taxon>Arthropoda</taxon>
        <taxon>Hexapoda</taxon>
        <taxon>Insecta</taxon>
        <taxon>Pterygota</taxon>
        <taxon>Neoptera</taxon>
        <taxon>Endopterygota</taxon>
        <taxon>Coleoptera</taxon>
        <taxon>Polyphaga</taxon>
        <taxon>Cucujiformia</taxon>
        <taxon>Chrysomeloidea</taxon>
        <taxon>Cerambycidae</taxon>
        <taxon>Lamiinae</taxon>
        <taxon>Monochamini</taxon>
        <taxon>Molorchus</taxon>
    </lineage>
</organism>
<dbReference type="PANTHER" id="PTHR47272">
    <property type="entry name" value="DDE_TNP_1_7 DOMAIN-CONTAINING PROTEIN"/>
    <property type="match status" value="1"/>
</dbReference>
<accession>A0ABQ9JBW6</accession>
<gene>
    <name evidence="2" type="ORF">NQ317_001001</name>
</gene>
<evidence type="ECO:0000313" key="3">
    <source>
        <dbReference type="Proteomes" id="UP001162164"/>
    </source>
</evidence>
<dbReference type="InterPro" id="IPR029526">
    <property type="entry name" value="PGBD"/>
</dbReference>
<dbReference type="Pfam" id="PF13843">
    <property type="entry name" value="DDE_Tnp_1_7"/>
    <property type="match status" value="1"/>
</dbReference>
<protein>
    <recommendedName>
        <fullName evidence="1">PiggyBac transposable element-derived protein domain-containing protein</fullName>
    </recommendedName>
</protein>
<dbReference type="Proteomes" id="UP001162164">
    <property type="component" value="Unassembled WGS sequence"/>
</dbReference>
<name>A0ABQ9JBW6_9CUCU</name>
<evidence type="ECO:0000313" key="2">
    <source>
        <dbReference type="EMBL" id="KAJ8975661.1"/>
    </source>
</evidence>
<dbReference type="PANTHER" id="PTHR47272:SF1">
    <property type="entry name" value="PIGGYBAC TRANSPOSABLE ELEMENT-DERIVED PROTEIN 3-LIKE"/>
    <property type="match status" value="1"/>
</dbReference>
<evidence type="ECO:0000259" key="1">
    <source>
        <dbReference type="Pfam" id="PF13843"/>
    </source>
</evidence>
<feature type="domain" description="PiggyBac transposable element-derived protein" evidence="1">
    <location>
        <begin position="5"/>
        <end position="77"/>
    </location>
</feature>
<sequence>MELSTPYQFFRYFSPMNYFQRIADESNLYSIQKNISKPANIRTGDIKKYIGICIYMSVINMSNIRRYWSEHYGFDKNKNYNER</sequence>
<reference evidence="2" key="1">
    <citation type="journal article" date="2023" name="Insect Mol. Biol.">
        <title>Genome sequencing provides insights into the evolution of gene families encoding plant cell wall-degrading enzymes in longhorned beetles.</title>
        <authorList>
            <person name="Shin N.R."/>
            <person name="Okamura Y."/>
            <person name="Kirsch R."/>
            <person name="Pauchet Y."/>
        </authorList>
    </citation>
    <scope>NUCLEOTIDE SEQUENCE</scope>
    <source>
        <strain evidence="2">MMC_N1</strain>
    </source>
</reference>